<keyword evidence="2" id="KW-1003">Cell membrane</keyword>
<organism evidence="7 8">
    <name type="scientific">Mycena alexandri</name>
    <dbReference type="NCBI Taxonomy" id="1745969"/>
    <lineage>
        <taxon>Eukaryota</taxon>
        <taxon>Fungi</taxon>
        <taxon>Dikarya</taxon>
        <taxon>Basidiomycota</taxon>
        <taxon>Agaricomycotina</taxon>
        <taxon>Agaricomycetes</taxon>
        <taxon>Agaricomycetidae</taxon>
        <taxon>Agaricales</taxon>
        <taxon>Marasmiineae</taxon>
        <taxon>Mycenaceae</taxon>
        <taxon>Mycena</taxon>
    </lineage>
</organism>
<keyword evidence="4" id="KW-1133">Transmembrane helix</keyword>
<dbReference type="Pfam" id="PF13246">
    <property type="entry name" value="Cation_ATPase"/>
    <property type="match status" value="1"/>
</dbReference>
<dbReference type="InterPro" id="IPR023214">
    <property type="entry name" value="HAD_sf"/>
</dbReference>
<dbReference type="Gene3D" id="3.40.1110.10">
    <property type="entry name" value="Calcium-transporting ATPase, cytoplasmic domain N"/>
    <property type="match status" value="1"/>
</dbReference>
<dbReference type="GO" id="GO:0006883">
    <property type="term" value="P:intracellular sodium ion homeostasis"/>
    <property type="evidence" value="ECO:0007669"/>
    <property type="project" value="TreeGrafter"/>
</dbReference>
<comment type="caution">
    <text evidence="7">The sequence shown here is derived from an EMBL/GenBank/DDBJ whole genome shotgun (WGS) entry which is preliminary data.</text>
</comment>
<dbReference type="SUPFAM" id="SSF56784">
    <property type="entry name" value="HAD-like"/>
    <property type="match status" value="1"/>
</dbReference>
<keyword evidence="8" id="KW-1185">Reference proteome</keyword>
<dbReference type="Pfam" id="PF00122">
    <property type="entry name" value="E1-E2_ATPase"/>
    <property type="match status" value="1"/>
</dbReference>
<reference evidence="7" key="1">
    <citation type="submission" date="2023-03" db="EMBL/GenBank/DDBJ databases">
        <title>Massive genome expansion in bonnet fungi (Mycena s.s.) driven by repeated elements and novel gene families across ecological guilds.</title>
        <authorList>
            <consortium name="Lawrence Berkeley National Laboratory"/>
            <person name="Harder C.B."/>
            <person name="Miyauchi S."/>
            <person name="Viragh M."/>
            <person name="Kuo A."/>
            <person name="Thoen E."/>
            <person name="Andreopoulos B."/>
            <person name="Lu D."/>
            <person name="Skrede I."/>
            <person name="Drula E."/>
            <person name="Henrissat B."/>
            <person name="Morin E."/>
            <person name="Kohler A."/>
            <person name="Barry K."/>
            <person name="LaButti K."/>
            <person name="Morin E."/>
            <person name="Salamov A."/>
            <person name="Lipzen A."/>
            <person name="Mereny Z."/>
            <person name="Hegedus B."/>
            <person name="Baldrian P."/>
            <person name="Stursova M."/>
            <person name="Weitz H."/>
            <person name="Taylor A."/>
            <person name="Grigoriev I.V."/>
            <person name="Nagy L.G."/>
            <person name="Martin F."/>
            <person name="Kauserud H."/>
        </authorList>
    </citation>
    <scope>NUCLEOTIDE SEQUENCE</scope>
    <source>
        <strain evidence="7">CBHHK200</strain>
    </source>
</reference>
<comment type="subcellular location">
    <subcellularLocation>
        <location evidence="1">Cell membrane</location>
        <topology evidence="1">Multi-pass membrane protein</topology>
    </subcellularLocation>
</comment>
<dbReference type="GO" id="GO:0036376">
    <property type="term" value="P:sodium ion export across plasma membrane"/>
    <property type="evidence" value="ECO:0007669"/>
    <property type="project" value="TreeGrafter"/>
</dbReference>
<evidence type="ECO:0000256" key="1">
    <source>
        <dbReference type="ARBA" id="ARBA00004651"/>
    </source>
</evidence>
<keyword evidence="5" id="KW-0472">Membrane</keyword>
<dbReference type="Gene3D" id="2.70.150.10">
    <property type="entry name" value="Calcium-transporting ATPase, cytoplasmic transduction domain A"/>
    <property type="match status" value="1"/>
</dbReference>
<dbReference type="EMBL" id="JARJCM010000290">
    <property type="protein sequence ID" value="KAJ7019543.1"/>
    <property type="molecule type" value="Genomic_DNA"/>
</dbReference>
<feature type="domain" description="P-type ATPase A" evidence="6">
    <location>
        <begin position="24"/>
        <end position="73"/>
    </location>
</feature>
<protein>
    <submittedName>
        <fullName evidence="7">HAD-like domain-containing protein</fullName>
    </submittedName>
</protein>
<dbReference type="Gene3D" id="1.20.1110.10">
    <property type="entry name" value="Calcium-transporting ATPase, transmembrane domain"/>
    <property type="match status" value="1"/>
</dbReference>
<sequence>MYLTITHSACFLRVPSAKDPALVCNGSILSIAAVDLVKGDVVPLCVADKTPADLVLFAATDLKVDNSSLTGAELGSSSRFDVVYWCKWARVILNKPHTDSVLTSYIKDALQRALAKCTSYLKDGVMRPITDVFRVEYDNAYKYMASCGHRVIACAQALLPGAQYPAEHEFSRTEGNYPSSDYCFVGLVSLEDPPKHGVRKVIGTLPLAGIKVMMVTGNHPKTVEAIAPKINLVRMRSCSRGRHLSPNPKSALGHIVGVSVPGFPYVPSELSDGLNRTGDGVKDWPALKKADLGIAMNISGSDVLKEAANMILLDDNFASTGKGVAEGRQIFVNLKRPASVEHSRQRLSISVCFALEQHRP</sequence>
<accession>A0AAD6S1Y7</accession>
<dbReference type="SUPFAM" id="SSF81653">
    <property type="entry name" value="Calcium ATPase, transduction domain A"/>
    <property type="match status" value="1"/>
</dbReference>
<dbReference type="GO" id="GO:0005886">
    <property type="term" value="C:plasma membrane"/>
    <property type="evidence" value="ECO:0007669"/>
    <property type="project" value="UniProtKB-SubCell"/>
</dbReference>
<dbReference type="InterPro" id="IPR008250">
    <property type="entry name" value="ATPase_P-typ_transduc_dom_A_sf"/>
</dbReference>
<dbReference type="PANTHER" id="PTHR43294:SF21">
    <property type="entry name" value="CATION TRANSPORTING ATPASE"/>
    <property type="match status" value="1"/>
</dbReference>
<dbReference type="InterPro" id="IPR001757">
    <property type="entry name" value="P_typ_ATPase"/>
</dbReference>
<dbReference type="GO" id="GO:0030007">
    <property type="term" value="P:intracellular potassium ion homeostasis"/>
    <property type="evidence" value="ECO:0007669"/>
    <property type="project" value="TreeGrafter"/>
</dbReference>
<dbReference type="GO" id="GO:0005524">
    <property type="term" value="F:ATP binding"/>
    <property type="evidence" value="ECO:0007669"/>
    <property type="project" value="InterPro"/>
</dbReference>
<keyword evidence="3" id="KW-0812">Transmembrane</keyword>
<dbReference type="GO" id="GO:0005391">
    <property type="term" value="F:P-type sodium:potassium-exchanging transporter activity"/>
    <property type="evidence" value="ECO:0007669"/>
    <property type="project" value="TreeGrafter"/>
</dbReference>
<name>A0AAD6S1Y7_9AGAR</name>
<dbReference type="GO" id="GO:1990573">
    <property type="term" value="P:potassium ion import across plasma membrane"/>
    <property type="evidence" value="ECO:0007669"/>
    <property type="project" value="TreeGrafter"/>
</dbReference>
<evidence type="ECO:0000313" key="7">
    <source>
        <dbReference type="EMBL" id="KAJ7019543.1"/>
    </source>
</evidence>
<dbReference type="InterPro" id="IPR059000">
    <property type="entry name" value="ATPase_P-type_domA"/>
</dbReference>
<evidence type="ECO:0000313" key="8">
    <source>
        <dbReference type="Proteomes" id="UP001218188"/>
    </source>
</evidence>
<evidence type="ECO:0000256" key="4">
    <source>
        <dbReference type="ARBA" id="ARBA00022989"/>
    </source>
</evidence>
<dbReference type="GO" id="GO:0016887">
    <property type="term" value="F:ATP hydrolysis activity"/>
    <property type="evidence" value="ECO:0007669"/>
    <property type="project" value="InterPro"/>
</dbReference>
<evidence type="ECO:0000256" key="2">
    <source>
        <dbReference type="ARBA" id="ARBA00022475"/>
    </source>
</evidence>
<evidence type="ECO:0000256" key="3">
    <source>
        <dbReference type="ARBA" id="ARBA00022692"/>
    </source>
</evidence>
<dbReference type="PRINTS" id="PR00120">
    <property type="entry name" value="HATPASE"/>
</dbReference>
<evidence type="ECO:0000256" key="5">
    <source>
        <dbReference type="ARBA" id="ARBA00023136"/>
    </source>
</evidence>
<gene>
    <name evidence="7" type="ORF">C8F04DRAFT_1197589</name>
</gene>
<dbReference type="Proteomes" id="UP001218188">
    <property type="component" value="Unassembled WGS sequence"/>
</dbReference>
<dbReference type="InterPro" id="IPR023299">
    <property type="entry name" value="ATPase_P-typ_cyto_dom_N"/>
</dbReference>
<dbReference type="InterPro" id="IPR050510">
    <property type="entry name" value="Cation_transp_ATPase_P-type"/>
</dbReference>
<proteinExistence type="predicted"/>
<dbReference type="Gene3D" id="3.40.50.1000">
    <property type="entry name" value="HAD superfamily/HAD-like"/>
    <property type="match status" value="2"/>
</dbReference>
<evidence type="ECO:0000259" key="6">
    <source>
        <dbReference type="Pfam" id="PF00122"/>
    </source>
</evidence>
<dbReference type="GO" id="GO:1902600">
    <property type="term" value="P:proton transmembrane transport"/>
    <property type="evidence" value="ECO:0007669"/>
    <property type="project" value="TreeGrafter"/>
</dbReference>
<dbReference type="PANTHER" id="PTHR43294">
    <property type="entry name" value="SODIUM/POTASSIUM-TRANSPORTING ATPASE SUBUNIT ALPHA"/>
    <property type="match status" value="1"/>
</dbReference>
<dbReference type="AlphaFoldDB" id="A0AAD6S1Y7"/>
<dbReference type="InterPro" id="IPR036412">
    <property type="entry name" value="HAD-like_sf"/>
</dbReference>